<dbReference type="AlphaFoldDB" id="A0A5J4NMG7"/>
<evidence type="ECO:0000256" key="1">
    <source>
        <dbReference type="SAM" id="Coils"/>
    </source>
</evidence>
<feature type="domain" description="Kinesin-like" evidence="3">
    <location>
        <begin position="706"/>
        <end position="865"/>
    </location>
</feature>
<protein>
    <submittedName>
        <fullName evidence="4">Kinesin family member 1</fullName>
    </submittedName>
</protein>
<feature type="compositionally biased region" description="Basic and acidic residues" evidence="2">
    <location>
        <begin position="295"/>
        <end position="307"/>
    </location>
</feature>
<gene>
    <name evidence="4" type="ORF">DEA37_0013533</name>
</gene>
<proteinExistence type="predicted"/>
<organism evidence="4 5">
    <name type="scientific">Paragonimus westermani</name>
    <dbReference type="NCBI Taxonomy" id="34504"/>
    <lineage>
        <taxon>Eukaryota</taxon>
        <taxon>Metazoa</taxon>
        <taxon>Spiralia</taxon>
        <taxon>Lophotrochozoa</taxon>
        <taxon>Platyhelminthes</taxon>
        <taxon>Trematoda</taxon>
        <taxon>Digenea</taxon>
        <taxon>Plagiorchiida</taxon>
        <taxon>Troglotremata</taxon>
        <taxon>Troglotrematidae</taxon>
        <taxon>Paragonimus</taxon>
    </lineage>
</organism>
<evidence type="ECO:0000256" key="2">
    <source>
        <dbReference type="SAM" id="MobiDB-lite"/>
    </source>
</evidence>
<keyword evidence="1" id="KW-0175">Coiled coil</keyword>
<evidence type="ECO:0000313" key="5">
    <source>
        <dbReference type="Proteomes" id="UP000324629"/>
    </source>
</evidence>
<accession>A0A5J4NMG7</accession>
<dbReference type="Pfam" id="PF12473">
    <property type="entry name" value="DUF3694"/>
    <property type="match status" value="1"/>
</dbReference>
<evidence type="ECO:0000313" key="4">
    <source>
        <dbReference type="EMBL" id="KAA3676753.1"/>
    </source>
</evidence>
<dbReference type="Proteomes" id="UP000324629">
    <property type="component" value="Unassembled WGS sequence"/>
</dbReference>
<feature type="region of interest" description="Disordered" evidence="2">
    <location>
        <begin position="435"/>
        <end position="465"/>
    </location>
</feature>
<comment type="caution">
    <text evidence="4">The sequence shown here is derived from an EMBL/GenBank/DDBJ whole genome shotgun (WGS) entry which is preliminary data.</text>
</comment>
<evidence type="ECO:0000259" key="3">
    <source>
        <dbReference type="Pfam" id="PF12473"/>
    </source>
</evidence>
<dbReference type="CDD" id="cd22249">
    <property type="entry name" value="UDM1_RNF168_RNF169-like"/>
    <property type="match status" value="1"/>
</dbReference>
<reference evidence="4 5" key="1">
    <citation type="journal article" date="2019" name="Gigascience">
        <title>Whole-genome sequence of the oriental lung fluke Paragonimus westermani.</title>
        <authorList>
            <person name="Oey H."/>
            <person name="Zakrzewski M."/>
            <person name="Narain K."/>
            <person name="Devi K.R."/>
            <person name="Agatsuma T."/>
            <person name="Nawaratna S."/>
            <person name="Gobert G.N."/>
            <person name="Jones M.K."/>
            <person name="Ragan M.A."/>
            <person name="McManus D.P."/>
            <person name="Krause L."/>
        </authorList>
    </citation>
    <scope>NUCLEOTIDE SEQUENCE [LARGE SCALE GENOMIC DNA]</scope>
    <source>
        <strain evidence="4 5">IND2009</strain>
    </source>
</reference>
<name>A0A5J4NMG7_9TREM</name>
<keyword evidence="5" id="KW-1185">Reference proteome</keyword>
<sequence length="990" mass="113361">MHPFEITCSGSMTESIDWTYAICELLDKQGVDLRKEMEERLLEIEAQFRRERDASDRLFEEQKREYEDRIQSLQEQVERQSMLSSITQDDQMLIDDETTSECTWSEREFQLASWAFDKWRTHQFTSLRDQLWENAVYLKEANALSVELNKNVRFQFTLLTDTPFSPLPPDFNQSCNASPTVVDRENFDSNTTPQPKRPGVVLSSAMVPSQQTVNELALFRSDEKHMRIKSQRHTMVAIKVQDILSGAVHYWSLERFRKRLSRMREHYEQQTDFAVLSCSEDNMESRTIRSSSNEISEKPNRLGEDDEKEIRDPFQARDPWFRLIGRCFVYLSNLLFETNLVQRVAIVNHHGQVSGFICVAIELTAGCSPVDASTCKSEDNEAVSSVLTTPIVFDNRAYVDWLSDHQMSEIGHLMCEEELNFTDPEVLPADVITPRPNENNYPQRNGQMPDVSEPLESQKVNGPRNQFFPQKTLTENAGLVDAVLRETLVDVDGELYGTLKLGSELTFRVTVLQMTGVSTEFTEVFCQYFFQHRPNEIFCTKPMKNSPDSELVGFYHAQQIRLLLAMTTLDISNCSLNSSLTMTNLFLLQFTTTVTLAFLDYVRHHPLGFEIYGHVSDTSNSAALESQSTIALPRRFSNFIPSSLSASTPVPPTRLNKTESPSDLFLVHSEDILVWFEILEINANGDHVLVPLTTVNVRVSFFFPASYAPVPVDRLDEPPCQGAFLIHQGLQRRLAVTLVYDSTAPDTLDPITSITTPPTLFQDVYEVVVGRVRDTPDWLESDSETRILSLSLFPVRYLPQAGDDRTFFRFEAAWDSSLHASSLLNRVTKPGHRVFMTISCYLDVDGCTRPVCLTKDIAMVVFPREAKLSVASPRLTHNPTNALLRSVQSLWTSFCRVAQTSRVSAVYELLLRRPWVTRDNGHRTRPVMDSSLMYVRGEENLKGWRPRGDSLIIEHQWELDRLDRIKLVSADQIDHHIKVRVFTSHFLDFK</sequence>
<dbReference type="EMBL" id="QNGE01001826">
    <property type="protein sequence ID" value="KAA3676753.1"/>
    <property type="molecule type" value="Genomic_DNA"/>
</dbReference>
<dbReference type="InterPro" id="IPR022164">
    <property type="entry name" value="Kinesin-like"/>
</dbReference>
<feature type="coiled-coil region" evidence="1">
    <location>
        <begin position="34"/>
        <end position="83"/>
    </location>
</feature>
<feature type="region of interest" description="Disordered" evidence="2">
    <location>
        <begin position="285"/>
        <end position="307"/>
    </location>
</feature>
<feature type="compositionally biased region" description="Polar residues" evidence="2">
    <location>
        <begin position="436"/>
        <end position="446"/>
    </location>
</feature>